<name>A0AAE0EQ32_9CHLO</name>
<dbReference type="Proteomes" id="UP001190700">
    <property type="component" value="Unassembled WGS sequence"/>
</dbReference>
<gene>
    <name evidence="1" type="ORF">CYMTET_55235</name>
</gene>
<dbReference type="InterPro" id="IPR009091">
    <property type="entry name" value="RCC1/BLIP-II"/>
</dbReference>
<comment type="caution">
    <text evidence="1">The sequence shown here is derived from an EMBL/GenBank/DDBJ whole genome shotgun (WGS) entry which is preliminary data.</text>
</comment>
<reference evidence="1 2" key="1">
    <citation type="journal article" date="2015" name="Genome Biol. Evol.">
        <title>Comparative Genomics of a Bacterivorous Green Alga Reveals Evolutionary Causalities and Consequences of Phago-Mixotrophic Mode of Nutrition.</title>
        <authorList>
            <person name="Burns J.A."/>
            <person name="Paasch A."/>
            <person name="Narechania A."/>
            <person name="Kim E."/>
        </authorList>
    </citation>
    <scope>NUCLEOTIDE SEQUENCE [LARGE SCALE GENOMIC DNA]</scope>
    <source>
        <strain evidence="1 2">PLY_AMNH</strain>
    </source>
</reference>
<dbReference type="PANTHER" id="PTHR45982">
    <property type="entry name" value="REGULATOR OF CHROMOSOME CONDENSATION"/>
    <property type="match status" value="1"/>
</dbReference>
<evidence type="ECO:0000313" key="1">
    <source>
        <dbReference type="EMBL" id="KAK3234685.1"/>
    </source>
</evidence>
<keyword evidence="2" id="KW-1185">Reference proteome</keyword>
<accession>A0AAE0EQ32</accession>
<protein>
    <submittedName>
        <fullName evidence="1">Uncharacterized protein</fullName>
    </submittedName>
</protein>
<dbReference type="Gene3D" id="2.130.10.30">
    <property type="entry name" value="Regulator of chromosome condensation 1/beta-lactamase-inhibitor protein II"/>
    <property type="match status" value="2"/>
</dbReference>
<dbReference type="EMBL" id="LGRX02035483">
    <property type="protein sequence ID" value="KAK3234685.1"/>
    <property type="molecule type" value="Genomic_DNA"/>
</dbReference>
<dbReference type="PANTHER" id="PTHR45982:SF1">
    <property type="entry name" value="REGULATOR OF CHROMOSOME CONDENSATION"/>
    <property type="match status" value="1"/>
</dbReference>
<sequence length="418" mass="46473">MVTVPTIAPRSLYQSGWNLDGMMTGIVNEFQLTAPTPIDTNDGSSITYDFLEKVYTVRVDTNDPGMQAALTTDGEVWGRGRNMGRVLNTQLGGWTVGPWTKINVPSGEVIIGMAMSERSGLFWTANNRLFGLGFNVYGQLGLGSNSEESNTEDYEYGYNDWENTNFIASAPALTEVLVTEFLQETEKIVGASIEKYHALLWTDAGRMYATGRNYGGSRCDIRLEEYVAKFDLCTKVPEGDYIVQAIAGHLQTVYVTSDHRVKFSGWNKNNKFCNGQNVNSLRTSSDHNYEIIPVLPDKSISKVSMSWSHVIYLETGGDAYECGQLGVTYEEEFASRSVDKSEMGKDSEIVDVFAGLYRSYYRTKNNFFGMGGNIVGQLDVYSPREIKIPNRKIVEAISANGFTIFSTEKASITSGRRL</sequence>
<organism evidence="1 2">
    <name type="scientific">Cymbomonas tetramitiformis</name>
    <dbReference type="NCBI Taxonomy" id="36881"/>
    <lineage>
        <taxon>Eukaryota</taxon>
        <taxon>Viridiplantae</taxon>
        <taxon>Chlorophyta</taxon>
        <taxon>Pyramimonadophyceae</taxon>
        <taxon>Pyramimonadales</taxon>
        <taxon>Pyramimonadaceae</taxon>
        <taxon>Cymbomonas</taxon>
    </lineage>
</organism>
<evidence type="ECO:0000313" key="2">
    <source>
        <dbReference type="Proteomes" id="UP001190700"/>
    </source>
</evidence>
<dbReference type="InterPro" id="IPR051553">
    <property type="entry name" value="Ran_GTPase-activating"/>
</dbReference>
<proteinExistence type="predicted"/>
<dbReference type="AlphaFoldDB" id="A0AAE0EQ32"/>
<dbReference type="SUPFAM" id="SSF50985">
    <property type="entry name" value="RCC1/BLIP-II"/>
    <property type="match status" value="2"/>
</dbReference>